<dbReference type="EMBL" id="CAAALY010251559">
    <property type="protein sequence ID" value="VEL36165.1"/>
    <property type="molecule type" value="Genomic_DNA"/>
</dbReference>
<keyword evidence="9" id="KW-0406">Ion transport</keyword>
<proteinExistence type="predicted"/>
<keyword evidence="10" id="KW-0472">Membrane</keyword>
<dbReference type="InterPro" id="IPR001611">
    <property type="entry name" value="Leu-rich_rpt"/>
</dbReference>
<evidence type="ECO:0000256" key="1">
    <source>
        <dbReference type="ARBA" id="ARBA00004162"/>
    </source>
</evidence>
<dbReference type="InterPro" id="IPR032675">
    <property type="entry name" value="LRR_dom_sf"/>
</dbReference>
<evidence type="ECO:0000256" key="11">
    <source>
        <dbReference type="ARBA" id="ARBA00023157"/>
    </source>
</evidence>
<evidence type="ECO:0000256" key="2">
    <source>
        <dbReference type="ARBA" id="ARBA00022448"/>
    </source>
</evidence>
<dbReference type="PROSITE" id="PS51450">
    <property type="entry name" value="LRR"/>
    <property type="match status" value="1"/>
</dbReference>
<keyword evidence="8" id="KW-1133">Transmembrane helix</keyword>
<keyword evidence="2" id="KW-0813">Transport</keyword>
<keyword evidence="11" id="KW-1015">Disulfide bond</keyword>
<keyword evidence="5" id="KW-0812">Transmembrane</keyword>
<dbReference type="PANTHER" id="PTHR46473">
    <property type="entry name" value="GH08155P"/>
    <property type="match status" value="1"/>
</dbReference>
<evidence type="ECO:0000256" key="9">
    <source>
        <dbReference type="ARBA" id="ARBA00023065"/>
    </source>
</evidence>
<dbReference type="Proteomes" id="UP000784294">
    <property type="component" value="Unassembled WGS sequence"/>
</dbReference>
<protein>
    <recommendedName>
        <fullName evidence="15">LRRNT domain-containing protein</fullName>
    </recommendedName>
</protein>
<organism evidence="13 14">
    <name type="scientific">Protopolystoma xenopodis</name>
    <dbReference type="NCBI Taxonomy" id="117903"/>
    <lineage>
        <taxon>Eukaryota</taxon>
        <taxon>Metazoa</taxon>
        <taxon>Spiralia</taxon>
        <taxon>Lophotrochozoa</taxon>
        <taxon>Platyhelminthes</taxon>
        <taxon>Monogenea</taxon>
        <taxon>Polyopisthocotylea</taxon>
        <taxon>Polystomatidea</taxon>
        <taxon>Polystomatidae</taxon>
        <taxon>Protopolystoma</taxon>
    </lineage>
</organism>
<evidence type="ECO:0000313" key="14">
    <source>
        <dbReference type="Proteomes" id="UP000784294"/>
    </source>
</evidence>
<evidence type="ECO:0000256" key="10">
    <source>
        <dbReference type="ARBA" id="ARBA00023136"/>
    </source>
</evidence>
<gene>
    <name evidence="13" type="ORF">PXEA_LOCUS29605</name>
</gene>
<dbReference type="Gene3D" id="3.80.10.10">
    <property type="entry name" value="Ribonuclease Inhibitor"/>
    <property type="match status" value="1"/>
</dbReference>
<name>A0A3S5B7M6_9PLAT</name>
<comment type="caution">
    <text evidence="13">The sequence shown here is derived from an EMBL/GenBank/DDBJ whole genome shotgun (WGS) entry which is preliminary data.</text>
</comment>
<keyword evidence="14" id="KW-1185">Reference proteome</keyword>
<keyword evidence="4" id="KW-0433">Leucine-rich repeat</keyword>
<evidence type="ECO:0008006" key="15">
    <source>
        <dbReference type="Google" id="ProtNLM"/>
    </source>
</evidence>
<dbReference type="SUPFAM" id="SSF52058">
    <property type="entry name" value="L domain-like"/>
    <property type="match status" value="1"/>
</dbReference>
<dbReference type="Pfam" id="PF13855">
    <property type="entry name" value="LRR_8"/>
    <property type="match status" value="1"/>
</dbReference>
<evidence type="ECO:0000256" key="12">
    <source>
        <dbReference type="ARBA" id="ARBA00023303"/>
    </source>
</evidence>
<dbReference type="OrthoDB" id="676979at2759"/>
<evidence type="ECO:0000256" key="5">
    <source>
        <dbReference type="ARBA" id="ARBA00022692"/>
    </source>
</evidence>
<keyword evidence="3" id="KW-1003">Cell membrane</keyword>
<evidence type="ECO:0000313" key="13">
    <source>
        <dbReference type="EMBL" id="VEL36165.1"/>
    </source>
</evidence>
<keyword evidence="6" id="KW-0732">Signal</keyword>
<keyword evidence="12" id="KW-0407">Ion channel</keyword>
<dbReference type="SMART" id="SM00369">
    <property type="entry name" value="LRR_TYP"/>
    <property type="match status" value="2"/>
</dbReference>
<sequence length="238" mass="25384">MGAPEWCSRLTRPIRTRLKRERSSPVFMCTMLDSLVAPAHLLLMLLLLPLTPSLLLGSSYRVTAAFSANGSGLNGVGTGGVGQGGAAVSRGSSLFPSPLSVPDCISLKDGGKPSLVCSSGVTRLPLPGIRLSTNLSKLLIMSAQFGPGLGAVLTASNLTGLESLVLLKLADTNLERLERRTFFHLVELRTLDLSSNRIQQIAIGAFEGLRLERLILSKNEGIFLPVGTFRDAKVSRFL</sequence>
<comment type="subcellular location">
    <subcellularLocation>
        <location evidence="1">Cell membrane</location>
        <topology evidence="1">Single-pass membrane protein</topology>
    </subcellularLocation>
</comment>
<evidence type="ECO:0000256" key="6">
    <source>
        <dbReference type="ARBA" id="ARBA00022729"/>
    </source>
</evidence>
<evidence type="ECO:0000256" key="4">
    <source>
        <dbReference type="ARBA" id="ARBA00022614"/>
    </source>
</evidence>
<dbReference type="InterPro" id="IPR051432">
    <property type="entry name" value="KCNMA1_auxiliary"/>
</dbReference>
<accession>A0A3S5B7M6</accession>
<dbReference type="GO" id="GO:0034220">
    <property type="term" value="P:monoatomic ion transmembrane transport"/>
    <property type="evidence" value="ECO:0007669"/>
    <property type="project" value="UniProtKB-KW"/>
</dbReference>
<keyword evidence="7" id="KW-0677">Repeat</keyword>
<dbReference type="AlphaFoldDB" id="A0A3S5B7M6"/>
<dbReference type="InterPro" id="IPR003591">
    <property type="entry name" value="Leu-rich_rpt_typical-subtyp"/>
</dbReference>
<evidence type="ECO:0000256" key="8">
    <source>
        <dbReference type="ARBA" id="ARBA00022989"/>
    </source>
</evidence>
<reference evidence="13" key="1">
    <citation type="submission" date="2018-11" db="EMBL/GenBank/DDBJ databases">
        <authorList>
            <consortium name="Pathogen Informatics"/>
        </authorList>
    </citation>
    <scope>NUCLEOTIDE SEQUENCE</scope>
</reference>
<evidence type="ECO:0000256" key="3">
    <source>
        <dbReference type="ARBA" id="ARBA00022475"/>
    </source>
</evidence>
<evidence type="ECO:0000256" key="7">
    <source>
        <dbReference type="ARBA" id="ARBA00022737"/>
    </source>
</evidence>
<dbReference type="GO" id="GO:0005886">
    <property type="term" value="C:plasma membrane"/>
    <property type="evidence" value="ECO:0007669"/>
    <property type="project" value="UniProtKB-SubCell"/>
</dbReference>
<dbReference type="PANTHER" id="PTHR46473:SF23">
    <property type="entry name" value="GH08155P"/>
    <property type="match status" value="1"/>
</dbReference>